<protein>
    <submittedName>
        <fullName evidence="1">Uncharacterized protein</fullName>
    </submittedName>
</protein>
<evidence type="ECO:0000313" key="2">
    <source>
        <dbReference type="Proteomes" id="UP000324222"/>
    </source>
</evidence>
<dbReference type="EMBL" id="VSRR010132625">
    <property type="protein sequence ID" value="MPD02679.1"/>
    <property type="molecule type" value="Genomic_DNA"/>
</dbReference>
<evidence type="ECO:0000313" key="1">
    <source>
        <dbReference type="EMBL" id="MPD02679.1"/>
    </source>
</evidence>
<dbReference type="Proteomes" id="UP000324222">
    <property type="component" value="Unassembled WGS sequence"/>
</dbReference>
<organism evidence="1 2">
    <name type="scientific">Portunus trituberculatus</name>
    <name type="common">Swimming crab</name>
    <name type="synonym">Neptunus trituberculatus</name>
    <dbReference type="NCBI Taxonomy" id="210409"/>
    <lineage>
        <taxon>Eukaryota</taxon>
        <taxon>Metazoa</taxon>
        <taxon>Ecdysozoa</taxon>
        <taxon>Arthropoda</taxon>
        <taxon>Crustacea</taxon>
        <taxon>Multicrustacea</taxon>
        <taxon>Malacostraca</taxon>
        <taxon>Eumalacostraca</taxon>
        <taxon>Eucarida</taxon>
        <taxon>Decapoda</taxon>
        <taxon>Pleocyemata</taxon>
        <taxon>Brachyura</taxon>
        <taxon>Eubrachyura</taxon>
        <taxon>Portunoidea</taxon>
        <taxon>Portunidae</taxon>
        <taxon>Portuninae</taxon>
        <taxon>Portunus</taxon>
    </lineage>
</organism>
<keyword evidence="2" id="KW-1185">Reference proteome</keyword>
<reference evidence="1 2" key="1">
    <citation type="submission" date="2019-05" db="EMBL/GenBank/DDBJ databases">
        <title>Another draft genome of Portunus trituberculatus and its Hox gene families provides insights of decapod evolution.</title>
        <authorList>
            <person name="Jeong J.-H."/>
            <person name="Song I."/>
            <person name="Kim S."/>
            <person name="Choi T."/>
            <person name="Kim D."/>
            <person name="Ryu S."/>
            <person name="Kim W."/>
        </authorList>
    </citation>
    <scope>NUCLEOTIDE SEQUENCE [LARGE SCALE GENOMIC DNA]</scope>
    <source>
        <tissue evidence="1">Muscle</tissue>
    </source>
</reference>
<proteinExistence type="predicted"/>
<dbReference type="AlphaFoldDB" id="A0A5B7KCH8"/>
<accession>A0A5B7KCH8</accession>
<sequence length="47" mass="5320">MSKQNEYENVSFVTDGVSYFNDSTNSICDGSAKDIIIIIIIFLHMVF</sequence>
<name>A0A5B7KCH8_PORTR</name>
<comment type="caution">
    <text evidence="1">The sequence shown here is derived from an EMBL/GenBank/DDBJ whole genome shotgun (WGS) entry which is preliminary data.</text>
</comment>
<gene>
    <name evidence="1" type="ORF">E2C01_098275</name>
</gene>